<evidence type="ECO:0000313" key="1">
    <source>
        <dbReference type="EMBL" id="VVD00653.1"/>
    </source>
</evidence>
<evidence type="ECO:0000313" key="2">
    <source>
        <dbReference type="Proteomes" id="UP000324832"/>
    </source>
</evidence>
<protein>
    <submittedName>
        <fullName evidence="1">Uncharacterized protein</fullName>
    </submittedName>
</protein>
<sequence length="68" mass="7791">MTILIHFKVSHFFVDVCYRLVLRLASRVGLVPEFFLILENRRIAIVLIETPCGVDVCILQNGNPHQGR</sequence>
<dbReference type="AlphaFoldDB" id="A0A5E4QSH2"/>
<keyword evidence="2" id="KW-1185">Reference proteome</keyword>
<dbReference type="EMBL" id="FZQP02004889">
    <property type="protein sequence ID" value="VVD00653.1"/>
    <property type="molecule type" value="Genomic_DNA"/>
</dbReference>
<accession>A0A5E4QSH2</accession>
<name>A0A5E4QSH2_9NEOP</name>
<gene>
    <name evidence="1" type="ORF">LSINAPIS_LOCUS11247</name>
</gene>
<proteinExistence type="predicted"/>
<reference evidence="1 2" key="1">
    <citation type="submission" date="2017-07" db="EMBL/GenBank/DDBJ databases">
        <authorList>
            <person name="Talla V."/>
            <person name="Backstrom N."/>
        </authorList>
    </citation>
    <scope>NUCLEOTIDE SEQUENCE [LARGE SCALE GENOMIC DNA]</scope>
</reference>
<organism evidence="1 2">
    <name type="scientific">Leptidea sinapis</name>
    <dbReference type="NCBI Taxonomy" id="189913"/>
    <lineage>
        <taxon>Eukaryota</taxon>
        <taxon>Metazoa</taxon>
        <taxon>Ecdysozoa</taxon>
        <taxon>Arthropoda</taxon>
        <taxon>Hexapoda</taxon>
        <taxon>Insecta</taxon>
        <taxon>Pterygota</taxon>
        <taxon>Neoptera</taxon>
        <taxon>Endopterygota</taxon>
        <taxon>Lepidoptera</taxon>
        <taxon>Glossata</taxon>
        <taxon>Ditrysia</taxon>
        <taxon>Papilionoidea</taxon>
        <taxon>Pieridae</taxon>
        <taxon>Dismorphiinae</taxon>
        <taxon>Leptidea</taxon>
    </lineage>
</organism>
<dbReference type="Proteomes" id="UP000324832">
    <property type="component" value="Unassembled WGS sequence"/>
</dbReference>